<protein>
    <submittedName>
        <fullName evidence="1">Uncharacterized protein</fullName>
    </submittedName>
</protein>
<feature type="non-terminal residue" evidence="1">
    <location>
        <position position="1"/>
    </location>
</feature>
<name>A0AAV4ND01_CAEEX</name>
<keyword evidence="2" id="KW-1185">Reference proteome</keyword>
<sequence>LCVIGASFAYDSSSQNIGAPLFVRNCWSSHPISPDDDEVPTSVKGSSYTTRGCSDGSFRRERGKGPLLYCSQAHFPFKIYTPSRKAFTIPQAVLPNIQEKQIPLPKLSASAYLI</sequence>
<dbReference type="EMBL" id="BPLR01003164">
    <property type="protein sequence ID" value="GIX81768.1"/>
    <property type="molecule type" value="Genomic_DNA"/>
</dbReference>
<evidence type="ECO:0000313" key="1">
    <source>
        <dbReference type="EMBL" id="GIX81768.1"/>
    </source>
</evidence>
<dbReference type="Proteomes" id="UP001054945">
    <property type="component" value="Unassembled WGS sequence"/>
</dbReference>
<accession>A0AAV4ND01</accession>
<organism evidence="1 2">
    <name type="scientific">Caerostris extrusa</name>
    <name type="common">Bark spider</name>
    <name type="synonym">Caerostris bankana</name>
    <dbReference type="NCBI Taxonomy" id="172846"/>
    <lineage>
        <taxon>Eukaryota</taxon>
        <taxon>Metazoa</taxon>
        <taxon>Ecdysozoa</taxon>
        <taxon>Arthropoda</taxon>
        <taxon>Chelicerata</taxon>
        <taxon>Arachnida</taxon>
        <taxon>Araneae</taxon>
        <taxon>Araneomorphae</taxon>
        <taxon>Entelegynae</taxon>
        <taxon>Araneoidea</taxon>
        <taxon>Araneidae</taxon>
        <taxon>Caerostris</taxon>
    </lineage>
</organism>
<dbReference type="AlphaFoldDB" id="A0AAV4ND01"/>
<reference evidence="1 2" key="1">
    <citation type="submission" date="2021-06" db="EMBL/GenBank/DDBJ databases">
        <title>Caerostris extrusa draft genome.</title>
        <authorList>
            <person name="Kono N."/>
            <person name="Arakawa K."/>
        </authorList>
    </citation>
    <scope>NUCLEOTIDE SEQUENCE [LARGE SCALE GENOMIC DNA]</scope>
</reference>
<comment type="caution">
    <text evidence="1">The sequence shown here is derived from an EMBL/GenBank/DDBJ whole genome shotgun (WGS) entry which is preliminary data.</text>
</comment>
<gene>
    <name evidence="1" type="ORF">CEXT_760801</name>
</gene>
<proteinExistence type="predicted"/>
<evidence type="ECO:0000313" key="2">
    <source>
        <dbReference type="Proteomes" id="UP001054945"/>
    </source>
</evidence>